<evidence type="ECO:0000256" key="2">
    <source>
        <dbReference type="ARBA" id="ARBA00022448"/>
    </source>
</evidence>
<keyword evidence="2" id="KW-0813">Transport</keyword>
<reference evidence="9" key="2">
    <citation type="submission" date="2020-08" db="EMBL/GenBank/DDBJ databases">
        <title>Draft Genome Sequence of Cumin Blight Pathogen Alternaria burnsii.</title>
        <authorList>
            <person name="Feng Z."/>
        </authorList>
    </citation>
    <scope>NUCLEOTIDE SEQUENCE</scope>
    <source>
        <strain evidence="9">CBS107.38</strain>
    </source>
</reference>
<feature type="transmembrane region" description="Helical" evidence="7">
    <location>
        <begin position="162"/>
        <end position="180"/>
    </location>
</feature>
<evidence type="ECO:0000313" key="10">
    <source>
        <dbReference type="Proteomes" id="UP000596902"/>
    </source>
</evidence>
<keyword evidence="5 7" id="KW-0472">Membrane</keyword>
<comment type="subcellular location">
    <subcellularLocation>
        <location evidence="1">Membrane</location>
        <topology evidence="1">Multi-pass membrane protein</topology>
    </subcellularLocation>
</comment>
<keyword evidence="10" id="KW-1185">Reference proteome</keyword>
<sequence length="587" mass="65427">MSDNLKTSPPPEAESQSASQDTTSLLEKSTSSATRYAKKTIGFPCVFSQSHVFCFICQYIIGPDLFTIVSRVLESTGTGRTLLALFALALLALVISRGHVQMLHLWPIQSNTTIFAQNYVDPWLGIVIGCLPCLMYSCWYVGLTVQRTTLIDALGLGRTSDIFTKAITFAVPVLFALIPNEWLRHLQGWLVAVKLLIASAILIIMFYVNESIAYSQSRLVSREDAIFSGDLVHKYITGTMYAAFMLSRIYFGVETLSSVAPEMTVESPGLHESDEGSSVQQMLRVYKDRLTTPTTIAFCIALMLFAVTVTVMSETFQTANSLRSHHDGRLDLADSILVTTSEAASGSLAFWIKILFIVLSVGTEGFVLHAASRNLYWMAVKFSGRTDGTGYSDNRSTRLGFLWSWLSERKSDQPWVSVLSLTLLPLVLLPVIWVYPSATVVIFRFVQEFVCSGTLVLWMMRAVVNVRFHKSVRNDRILYVRAGIPESILRNHENDQYTLPCAYIALILSFLILIGGHYARYCDHPTTIQLISSAFMAITFVCAYTFTRNFYPVTADQKAGMHSSDSGITERLVTKMCGARTGRYAEH</sequence>
<keyword evidence="4 7" id="KW-1133">Transmembrane helix</keyword>
<dbReference type="RefSeq" id="XP_038783750.1">
    <property type="nucleotide sequence ID" value="XM_038933785.1"/>
</dbReference>
<feature type="transmembrane region" description="Helical" evidence="7">
    <location>
        <begin position="123"/>
        <end position="141"/>
    </location>
</feature>
<evidence type="ECO:0000256" key="4">
    <source>
        <dbReference type="ARBA" id="ARBA00022989"/>
    </source>
</evidence>
<name>A0A8H7AZE7_9PLEO</name>
<feature type="domain" description="Amino acid permease/ SLC12A" evidence="8">
    <location>
        <begin position="60"/>
        <end position="260"/>
    </location>
</feature>
<feature type="transmembrane region" description="Helical" evidence="7">
    <location>
        <begin position="415"/>
        <end position="435"/>
    </location>
</feature>
<evidence type="ECO:0000256" key="3">
    <source>
        <dbReference type="ARBA" id="ARBA00022692"/>
    </source>
</evidence>
<dbReference type="PANTHER" id="PTHR43495">
    <property type="entry name" value="GABA PERMEASE"/>
    <property type="match status" value="1"/>
</dbReference>
<evidence type="ECO:0000256" key="6">
    <source>
        <dbReference type="SAM" id="MobiDB-lite"/>
    </source>
</evidence>
<evidence type="ECO:0000256" key="5">
    <source>
        <dbReference type="ARBA" id="ARBA00023136"/>
    </source>
</evidence>
<organism evidence="9 10">
    <name type="scientific">Alternaria burnsii</name>
    <dbReference type="NCBI Taxonomy" id="1187904"/>
    <lineage>
        <taxon>Eukaryota</taxon>
        <taxon>Fungi</taxon>
        <taxon>Dikarya</taxon>
        <taxon>Ascomycota</taxon>
        <taxon>Pezizomycotina</taxon>
        <taxon>Dothideomycetes</taxon>
        <taxon>Pleosporomycetidae</taxon>
        <taxon>Pleosporales</taxon>
        <taxon>Pleosporineae</taxon>
        <taxon>Pleosporaceae</taxon>
        <taxon>Alternaria</taxon>
        <taxon>Alternaria sect. Alternaria</taxon>
    </lineage>
</organism>
<dbReference type="Pfam" id="PF00324">
    <property type="entry name" value="AA_permease"/>
    <property type="match status" value="1"/>
</dbReference>
<keyword evidence="3 7" id="KW-0812">Transmembrane</keyword>
<feature type="transmembrane region" description="Helical" evidence="7">
    <location>
        <begin position="290"/>
        <end position="312"/>
    </location>
</feature>
<reference evidence="9" key="1">
    <citation type="submission" date="2020-01" db="EMBL/GenBank/DDBJ databases">
        <authorList>
            <person name="Feng Z.H.Z."/>
        </authorList>
    </citation>
    <scope>NUCLEOTIDE SEQUENCE</scope>
    <source>
        <strain evidence="9">CBS107.38</strain>
    </source>
</reference>
<dbReference type="EMBL" id="JAAABM010000013">
    <property type="protein sequence ID" value="KAF7673415.1"/>
    <property type="molecule type" value="Genomic_DNA"/>
</dbReference>
<feature type="transmembrane region" description="Helical" evidence="7">
    <location>
        <begin position="82"/>
        <end position="103"/>
    </location>
</feature>
<feature type="region of interest" description="Disordered" evidence="6">
    <location>
        <begin position="1"/>
        <end position="24"/>
    </location>
</feature>
<dbReference type="GeneID" id="62206963"/>
<feature type="transmembrane region" description="Helical" evidence="7">
    <location>
        <begin position="497"/>
        <end position="518"/>
    </location>
</feature>
<dbReference type="InterPro" id="IPR004841">
    <property type="entry name" value="AA-permease/SLC12A_dom"/>
</dbReference>
<dbReference type="AlphaFoldDB" id="A0A8H7AZE7"/>
<feature type="transmembrane region" description="Helical" evidence="7">
    <location>
        <begin position="348"/>
        <end position="371"/>
    </location>
</feature>
<dbReference type="GO" id="GO:0055085">
    <property type="term" value="P:transmembrane transport"/>
    <property type="evidence" value="ECO:0007669"/>
    <property type="project" value="InterPro"/>
</dbReference>
<accession>A0A8H7AZE7</accession>
<evidence type="ECO:0000256" key="7">
    <source>
        <dbReference type="SAM" id="Phobius"/>
    </source>
</evidence>
<gene>
    <name evidence="9" type="ORF">GT037_008738</name>
</gene>
<dbReference type="OrthoDB" id="3900342at2759"/>
<evidence type="ECO:0000256" key="1">
    <source>
        <dbReference type="ARBA" id="ARBA00004141"/>
    </source>
</evidence>
<dbReference type="PANTHER" id="PTHR43495:SF5">
    <property type="entry name" value="GAMMA-AMINOBUTYRIC ACID PERMEASE"/>
    <property type="match status" value="1"/>
</dbReference>
<protein>
    <recommendedName>
        <fullName evidence="8">Amino acid permease/ SLC12A domain-containing protein</fullName>
    </recommendedName>
</protein>
<dbReference type="Proteomes" id="UP000596902">
    <property type="component" value="Unassembled WGS sequence"/>
</dbReference>
<proteinExistence type="predicted"/>
<dbReference type="GO" id="GO:0016020">
    <property type="term" value="C:membrane"/>
    <property type="evidence" value="ECO:0007669"/>
    <property type="project" value="UniProtKB-SubCell"/>
</dbReference>
<evidence type="ECO:0000313" key="9">
    <source>
        <dbReference type="EMBL" id="KAF7673415.1"/>
    </source>
</evidence>
<feature type="transmembrane region" description="Helical" evidence="7">
    <location>
        <begin position="530"/>
        <end position="551"/>
    </location>
</feature>
<feature type="transmembrane region" description="Helical" evidence="7">
    <location>
        <begin position="441"/>
        <end position="464"/>
    </location>
</feature>
<comment type="caution">
    <text evidence="9">The sequence shown here is derived from an EMBL/GenBank/DDBJ whole genome shotgun (WGS) entry which is preliminary data.</text>
</comment>
<evidence type="ECO:0000259" key="8">
    <source>
        <dbReference type="Pfam" id="PF00324"/>
    </source>
</evidence>
<feature type="transmembrane region" description="Helical" evidence="7">
    <location>
        <begin position="41"/>
        <end position="61"/>
    </location>
</feature>
<feature type="transmembrane region" description="Helical" evidence="7">
    <location>
        <begin position="186"/>
        <end position="208"/>
    </location>
</feature>